<evidence type="ECO:0000256" key="8">
    <source>
        <dbReference type="ARBA" id="ARBA00023170"/>
    </source>
</evidence>
<evidence type="ECO:0000313" key="11">
    <source>
        <dbReference type="EMBL" id="QWT83549.1"/>
    </source>
</evidence>
<keyword evidence="4 10" id="KW-0812">Transmembrane</keyword>
<evidence type="ECO:0000256" key="1">
    <source>
        <dbReference type="ARBA" id="ARBA00004651"/>
    </source>
</evidence>
<proteinExistence type="evidence at transcript level"/>
<accession>A0A8F2FBH1</accession>
<keyword evidence="8 11" id="KW-0675">Receptor</keyword>
<sequence length="187" mass="21381">MVFSSAQLRILQLKLRTSFVSQSEREEDKFEKIKGLIREHQFLIEFVGKLNDAIKNIILLEFALESINGATALLQLISVKNAIEIPYATMYLLLLVINLSVIAWSANEIIVQSYNIANAVYESNWMDQSEPMKKLLFILLMRAQKPLSIDVGPFRPMNNEAALMTMKGAYTYANVMMQRRTMNRSGQ</sequence>
<keyword evidence="5" id="KW-0552">Olfaction</keyword>
<dbReference type="EMBL" id="MW170367">
    <property type="protein sequence ID" value="QWT83549.1"/>
    <property type="molecule type" value="mRNA"/>
</dbReference>
<name>A0A8F2FBH1_EUCSC</name>
<reference evidence="11" key="1">
    <citation type="submission" date="2020-10" db="EMBL/GenBank/DDBJ databases">
        <authorList>
            <person name="Ouyang K."/>
            <person name="Du C."/>
            <person name="Lu Y."/>
            <person name="Su X.-L."/>
            <person name="Bai J.-G."/>
            <person name="Huang S.-T."/>
            <person name="Yu K.-C."/>
            <person name="Mi X."/>
            <person name="Wang H.-J."/>
            <person name="Wang Y.-F."/>
            <person name="Bian J.-N."/>
            <person name="Zhao P."/>
        </authorList>
    </citation>
    <scope>NUCLEOTIDE SEQUENCE</scope>
</reference>
<dbReference type="AlphaFoldDB" id="A0A8F2FBH1"/>
<dbReference type="PANTHER" id="PTHR21137">
    <property type="entry name" value="ODORANT RECEPTOR"/>
    <property type="match status" value="1"/>
</dbReference>
<organism evidence="11">
    <name type="scientific">Eucryptorrhynchus scrobiculatus</name>
    <name type="common">Snout weevil</name>
    <name type="synonym">Eucryptorrhynchus chinensis</name>
    <dbReference type="NCBI Taxonomy" id="1552824"/>
    <lineage>
        <taxon>Eukaryota</taxon>
        <taxon>Metazoa</taxon>
        <taxon>Ecdysozoa</taxon>
        <taxon>Arthropoda</taxon>
        <taxon>Hexapoda</taxon>
        <taxon>Insecta</taxon>
        <taxon>Pterygota</taxon>
        <taxon>Neoptera</taxon>
        <taxon>Endopterygota</taxon>
        <taxon>Coleoptera</taxon>
        <taxon>Polyphaga</taxon>
        <taxon>Cucujiformia</taxon>
        <taxon>Curculionidae</taxon>
        <taxon>Cryptorhynchinae</taxon>
        <taxon>Eucryptorrhynchus</taxon>
    </lineage>
</organism>
<evidence type="ECO:0000256" key="9">
    <source>
        <dbReference type="ARBA" id="ARBA00023224"/>
    </source>
</evidence>
<protein>
    <submittedName>
        <fullName evidence="11">Odorant receptor 50</fullName>
    </submittedName>
</protein>
<dbReference type="Pfam" id="PF02949">
    <property type="entry name" value="7tm_6"/>
    <property type="match status" value="1"/>
</dbReference>
<evidence type="ECO:0000256" key="4">
    <source>
        <dbReference type="ARBA" id="ARBA00022692"/>
    </source>
</evidence>
<evidence type="ECO:0000256" key="2">
    <source>
        <dbReference type="ARBA" id="ARBA00022475"/>
    </source>
</evidence>
<evidence type="ECO:0000256" key="6">
    <source>
        <dbReference type="ARBA" id="ARBA00022989"/>
    </source>
</evidence>
<dbReference type="GO" id="GO:0007165">
    <property type="term" value="P:signal transduction"/>
    <property type="evidence" value="ECO:0007669"/>
    <property type="project" value="UniProtKB-KW"/>
</dbReference>
<comment type="subcellular location">
    <subcellularLocation>
        <location evidence="1">Cell membrane</location>
        <topology evidence="1">Multi-pass membrane protein</topology>
    </subcellularLocation>
</comment>
<evidence type="ECO:0000256" key="7">
    <source>
        <dbReference type="ARBA" id="ARBA00023136"/>
    </source>
</evidence>
<keyword evidence="7 10" id="KW-0472">Membrane</keyword>
<dbReference type="InterPro" id="IPR004117">
    <property type="entry name" value="7tm6_olfct_rcpt"/>
</dbReference>
<dbReference type="GO" id="GO:0005886">
    <property type="term" value="C:plasma membrane"/>
    <property type="evidence" value="ECO:0007669"/>
    <property type="project" value="UniProtKB-SubCell"/>
</dbReference>
<feature type="transmembrane region" description="Helical" evidence="10">
    <location>
        <begin position="85"/>
        <end position="106"/>
    </location>
</feature>
<keyword evidence="9" id="KW-0807">Transducer</keyword>
<keyword evidence="2" id="KW-1003">Cell membrane</keyword>
<evidence type="ECO:0000256" key="5">
    <source>
        <dbReference type="ARBA" id="ARBA00022725"/>
    </source>
</evidence>
<keyword evidence="3" id="KW-0716">Sensory transduction</keyword>
<keyword evidence="6 10" id="KW-1133">Transmembrane helix</keyword>
<dbReference type="GO" id="GO:0004984">
    <property type="term" value="F:olfactory receptor activity"/>
    <property type="evidence" value="ECO:0007669"/>
    <property type="project" value="InterPro"/>
</dbReference>
<dbReference type="GO" id="GO:0005549">
    <property type="term" value="F:odorant binding"/>
    <property type="evidence" value="ECO:0007669"/>
    <property type="project" value="InterPro"/>
</dbReference>
<evidence type="ECO:0000256" key="3">
    <source>
        <dbReference type="ARBA" id="ARBA00022606"/>
    </source>
</evidence>
<dbReference type="PANTHER" id="PTHR21137:SF3">
    <property type="entry name" value="ODORANT RECEPTOR 30A-RELATED"/>
    <property type="match status" value="1"/>
</dbReference>
<evidence type="ECO:0000256" key="10">
    <source>
        <dbReference type="SAM" id="Phobius"/>
    </source>
</evidence>